<protein>
    <submittedName>
        <fullName evidence="1">Uncharacterized protein</fullName>
    </submittedName>
</protein>
<proteinExistence type="predicted"/>
<organism evidence="1 2">
    <name type="scientific">Photobacterium alginatilyticum</name>
    <dbReference type="NCBI Taxonomy" id="1775171"/>
    <lineage>
        <taxon>Bacteria</taxon>
        <taxon>Pseudomonadati</taxon>
        <taxon>Pseudomonadota</taxon>
        <taxon>Gammaproteobacteria</taxon>
        <taxon>Vibrionales</taxon>
        <taxon>Vibrionaceae</taxon>
        <taxon>Photobacterium</taxon>
    </lineage>
</organism>
<reference evidence="1 2" key="1">
    <citation type="journal article" date="2017" name="Int. J. Syst. Evol. Microbiol.">
        <title>Photobacterium alginatilyticum sp. nov., a marine bacterium isolated from bottom seawater.</title>
        <authorList>
            <person name="Wang X."/>
            <person name="Wang Y."/>
            <person name="Yang X."/>
            <person name="Sun H."/>
            <person name="Li B."/>
            <person name="Zhang X.H."/>
        </authorList>
    </citation>
    <scope>NUCLEOTIDE SEQUENCE [LARGE SCALE GENOMIC DNA]</scope>
    <source>
        <strain evidence="1 2">P03D4</strain>
    </source>
</reference>
<accession>A0ABW9YM95</accession>
<dbReference type="Proteomes" id="UP000738517">
    <property type="component" value="Unassembled WGS sequence"/>
</dbReference>
<gene>
    <name evidence="1" type="ORF">EIZ48_20210</name>
</gene>
<dbReference type="EMBL" id="RSEJ01000024">
    <property type="protein sequence ID" value="NBI54845.1"/>
    <property type="molecule type" value="Genomic_DNA"/>
</dbReference>
<comment type="caution">
    <text evidence="1">The sequence shown here is derived from an EMBL/GenBank/DDBJ whole genome shotgun (WGS) entry which is preliminary data.</text>
</comment>
<sequence>MILEMIKLYSSNGLNMDDYDKYLGKALSIEQLDKHSEVLVEAYQKANPTMSTEQAEDIVMGLELPKDCL</sequence>
<evidence type="ECO:0000313" key="1">
    <source>
        <dbReference type="EMBL" id="NBI54845.1"/>
    </source>
</evidence>
<evidence type="ECO:0000313" key="2">
    <source>
        <dbReference type="Proteomes" id="UP000738517"/>
    </source>
</evidence>
<keyword evidence="2" id="KW-1185">Reference proteome</keyword>
<name>A0ABW9YM95_9GAMM</name>